<evidence type="ECO:0000313" key="2">
    <source>
        <dbReference type="EMBL" id="KUK87427.1"/>
    </source>
</evidence>
<feature type="transmembrane region" description="Helical" evidence="1">
    <location>
        <begin position="6"/>
        <end position="27"/>
    </location>
</feature>
<name>A0A117M6R4_UNCT6</name>
<organism evidence="2 3">
    <name type="scientific">candidate division TA06 bacterium 34_109</name>
    <dbReference type="NCBI Taxonomy" id="1635277"/>
    <lineage>
        <taxon>Bacteria</taxon>
        <taxon>Bacteria division TA06</taxon>
    </lineage>
</organism>
<gene>
    <name evidence="2" type="ORF">XE03_0825</name>
</gene>
<keyword evidence="1" id="KW-0812">Transmembrane</keyword>
<reference evidence="3" key="1">
    <citation type="journal article" date="2015" name="MBio">
        <title>Genome-Resolved Metagenomic Analysis Reveals Roles for Candidate Phyla and Other Microbial Community Members in Biogeochemical Transformations in Oil Reservoirs.</title>
        <authorList>
            <person name="Hu P."/>
            <person name="Tom L."/>
            <person name="Singh A."/>
            <person name="Thomas B.C."/>
            <person name="Baker B.J."/>
            <person name="Piceno Y.M."/>
            <person name="Andersen G.L."/>
            <person name="Banfield J.F."/>
        </authorList>
    </citation>
    <scope>NUCLEOTIDE SEQUENCE [LARGE SCALE GENOMIC DNA]</scope>
</reference>
<accession>A0A117M6R4</accession>
<dbReference type="EMBL" id="LGGX01000005">
    <property type="protein sequence ID" value="KUK87427.1"/>
    <property type="molecule type" value="Genomic_DNA"/>
</dbReference>
<protein>
    <submittedName>
        <fullName evidence="2">Uncharacterized protein</fullName>
    </submittedName>
</protein>
<keyword evidence="1" id="KW-0472">Membrane</keyword>
<evidence type="ECO:0000256" key="1">
    <source>
        <dbReference type="SAM" id="Phobius"/>
    </source>
</evidence>
<dbReference type="Proteomes" id="UP000053467">
    <property type="component" value="Unassembled WGS sequence"/>
</dbReference>
<sequence length="183" mass="21560">MELYNLIINLLSTIIGGSLVFFSNKYFNEQENKKKVIESYRNKYINEGILPILIYLHIKQKYILEQKVRLLSKSEPLNNEYTKELRNYKIPYSSIVLINYLLDQSDDLIGFALSYFDGDEIDRHDLEQLAEIASNMIRIFYKLSNIINKLTYEQIISNDKSDFSEISSKLNELRNLELEGKIK</sequence>
<evidence type="ECO:0000313" key="3">
    <source>
        <dbReference type="Proteomes" id="UP000053467"/>
    </source>
</evidence>
<proteinExistence type="predicted"/>
<comment type="caution">
    <text evidence="2">The sequence shown here is derived from an EMBL/GenBank/DDBJ whole genome shotgun (WGS) entry which is preliminary data.</text>
</comment>
<keyword evidence="1" id="KW-1133">Transmembrane helix</keyword>
<dbReference type="AlphaFoldDB" id="A0A117M6R4"/>